<protein>
    <recommendedName>
        <fullName evidence="5">LppX_LprAFG lipoprotein</fullName>
    </recommendedName>
</protein>
<dbReference type="EMBL" id="JACCBB010000001">
    <property type="protein sequence ID" value="NYD20620.1"/>
    <property type="molecule type" value="Genomic_DNA"/>
</dbReference>
<evidence type="ECO:0000256" key="1">
    <source>
        <dbReference type="SAM" id="MobiDB-lite"/>
    </source>
</evidence>
<evidence type="ECO:0008006" key="5">
    <source>
        <dbReference type="Google" id="ProtNLM"/>
    </source>
</evidence>
<evidence type="ECO:0000313" key="4">
    <source>
        <dbReference type="Proteomes" id="UP000521922"/>
    </source>
</evidence>
<dbReference type="Proteomes" id="UP000521922">
    <property type="component" value="Unassembled WGS sequence"/>
</dbReference>
<evidence type="ECO:0000256" key="2">
    <source>
        <dbReference type="SAM" id="SignalP"/>
    </source>
</evidence>
<dbReference type="Gene3D" id="2.50.20.20">
    <property type="match status" value="1"/>
</dbReference>
<reference evidence="3 4" key="1">
    <citation type="submission" date="2020-07" db="EMBL/GenBank/DDBJ databases">
        <title>Sequencing the genomes of 1000 actinobacteria strains.</title>
        <authorList>
            <person name="Klenk H.-P."/>
        </authorList>
    </citation>
    <scope>NUCLEOTIDE SEQUENCE [LARGE SCALE GENOMIC DNA]</scope>
    <source>
        <strain evidence="3 4">DSM 7487</strain>
    </source>
</reference>
<dbReference type="PROSITE" id="PS51257">
    <property type="entry name" value="PROKAR_LIPOPROTEIN"/>
    <property type="match status" value="1"/>
</dbReference>
<accession>A0A7Y9DHQ8</accession>
<feature type="region of interest" description="Disordered" evidence="1">
    <location>
        <begin position="265"/>
        <end position="293"/>
    </location>
</feature>
<evidence type="ECO:0000313" key="3">
    <source>
        <dbReference type="EMBL" id="NYD20620.1"/>
    </source>
</evidence>
<dbReference type="RefSeq" id="WP_179748361.1">
    <property type="nucleotide sequence ID" value="NZ_BAAAGN010000002.1"/>
</dbReference>
<feature type="chain" id="PRO_5038581926" description="LppX_LprAFG lipoprotein" evidence="2">
    <location>
        <begin position="33"/>
        <end position="293"/>
    </location>
</feature>
<keyword evidence="2" id="KW-0732">Signal</keyword>
<organism evidence="3 4">
    <name type="scientific">Kineococcus aurantiacus</name>
    <dbReference type="NCBI Taxonomy" id="37633"/>
    <lineage>
        <taxon>Bacteria</taxon>
        <taxon>Bacillati</taxon>
        <taxon>Actinomycetota</taxon>
        <taxon>Actinomycetes</taxon>
        <taxon>Kineosporiales</taxon>
        <taxon>Kineosporiaceae</taxon>
        <taxon>Kineococcus</taxon>
    </lineage>
</organism>
<dbReference type="SUPFAM" id="SSF89392">
    <property type="entry name" value="Prokaryotic lipoproteins and lipoprotein localization factors"/>
    <property type="match status" value="1"/>
</dbReference>
<gene>
    <name evidence="3" type="ORF">BJ968_000160</name>
</gene>
<proteinExistence type="predicted"/>
<sequence>MTTMTRPTTRRRRRLGTLAASGAVVLALGLGACGGGDDAASPSSAATASPATELTAFEAVKASAKTSQEAGSARFSLTASGTGEAAQVGGLSADGSFDATTGAFEMAVALPAAAGGSQVTLRFVDDVAYLSGAPLTAQGQWVRMPLDQLGSAGLDTSAIDPSKSLEQLQGVAQDVRELPAQDIRGVRATGYAGTIDAQQALAQLPADQQTEEAKQAAAQLGTIPFELYVDDQDRPVRLSETITVEASTMTVQTDFFDWGTDVDVAAPDPASVKDLPDTGSLPDAPATPAPAGA</sequence>
<comment type="caution">
    <text evidence="3">The sequence shown here is derived from an EMBL/GenBank/DDBJ whole genome shotgun (WGS) entry which is preliminary data.</text>
</comment>
<dbReference type="InterPro" id="IPR029046">
    <property type="entry name" value="LolA/LolB/LppX"/>
</dbReference>
<feature type="compositionally biased region" description="Low complexity" evidence="1">
    <location>
        <begin position="282"/>
        <end position="293"/>
    </location>
</feature>
<dbReference type="AlphaFoldDB" id="A0A7Y9DHQ8"/>
<keyword evidence="4" id="KW-1185">Reference proteome</keyword>
<feature type="signal peptide" evidence="2">
    <location>
        <begin position="1"/>
        <end position="32"/>
    </location>
</feature>
<name>A0A7Y9DHQ8_9ACTN</name>